<feature type="transmembrane region" description="Helical" evidence="3">
    <location>
        <begin position="12"/>
        <end position="32"/>
    </location>
</feature>
<keyword evidence="5" id="KW-1185">Reference proteome</keyword>
<evidence type="ECO:0000256" key="3">
    <source>
        <dbReference type="SAM" id="Phobius"/>
    </source>
</evidence>
<feature type="compositionally biased region" description="Basic and acidic residues" evidence="2">
    <location>
        <begin position="94"/>
        <end position="106"/>
    </location>
</feature>
<name>W4HF64_9RHOB</name>
<keyword evidence="1" id="KW-0175">Coiled coil</keyword>
<evidence type="ECO:0000256" key="1">
    <source>
        <dbReference type="SAM" id="Coils"/>
    </source>
</evidence>
<dbReference type="Proteomes" id="UP000019063">
    <property type="component" value="Unassembled WGS sequence"/>
</dbReference>
<feature type="region of interest" description="Disordered" evidence="2">
    <location>
        <begin position="94"/>
        <end position="114"/>
    </location>
</feature>
<evidence type="ECO:0000313" key="4">
    <source>
        <dbReference type="EMBL" id="ETW10786.1"/>
    </source>
</evidence>
<protein>
    <submittedName>
        <fullName evidence="4">Uncharacterized protein</fullName>
    </submittedName>
</protein>
<organism evidence="4 5">
    <name type="scientific">Roseivivax marinus</name>
    <dbReference type="NCBI Taxonomy" id="1379903"/>
    <lineage>
        <taxon>Bacteria</taxon>
        <taxon>Pseudomonadati</taxon>
        <taxon>Pseudomonadota</taxon>
        <taxon>Alphaproteobacteria</taxon>
        <taxon>Rhodobacterales</taxon>
        <taxon>Roseobacteraceae</taxon>
        <taxon>Roseivivax</taxon>
    </lineage>
</organism>
<evidence type="ECO:0000256" key="2">
    <source>
        <dbReference type="SAM" id="MobiDB-lite"/>
    </source>
</evidence>
<proteinExistence type="predicted"/>
<comment type="caution">
    <text evidence="4">The sequence shown here is derived from an EMBL/GenBank/DDBJ whole genome shotgun (WGS) entry which is preliminary data.</text>
</comment>
<sequence>MMAWMSNHAQLLGVGISAISAIIWVIYLQLLFSSMRRQRRTNLEITRAGEPGEDAKCLVSNMGAEPVYIKSIIVDVVADGKRYSAAATQRREITQDQLSDLKEKTTEGPLDSGNSRDVGSFKDLLGRIMEFCDIERLKDDIEEIKILVAVNSGFSKQMAAAEQTFSVTPDGHGSMYLTQKKVSSTQLRRRKVRRKIETRINKVLEEEAELIRRTVEIARDRGDNVRDISEAKGAQCRDHGNCHVEGDSV</sequence>
<dbReference type="AlphaFoldDB" id="W4HF64"/>
<accession>W4HF64</accession>
<dbReference type="EMBL" id="AQQW01000024">
    <property type="protein sequence ID" value="ETW10786.1"/>
    <property type="molecule type" value="Genomic_DNA"/>
</dbReference>
<keyword evidence="3" id="KW-0812">Transmembrane</keyword>
<dbReference type="STRING" id="1379903.ATO8_20369"/>
<feature type="coiled-coil region" evidence="1">
    <location>
        <begin position="193"/>
        <end position="221"/>
    </location>
</feature>
<dbReference type="eggNOG" id="ENOG5032V0A">
    <property type="taxonomic scope" value="Bacteria"/>
</dbReference>
<keyword evidence="3" id="KW-0472">Membrane</keyword>
<evidence type="ECO:0000313" key="5">
    <source>
        <dbReference type="Proteomes" id="UP000019063"/>
    </source>
</evidence>
<reference evidence="4 5" key="1">
    <citation type="journal article" date="2014" name="Antonie Van Leeuwenhoek">
        <title>Roseivivax atlanticus sp. nov., isolated from surface seawater of the Atlantic Ocean.</title>
        <authorList>
            <person name="Li G."/>
            <person name="Lai Q."/>
            <person name="Liu X."/>
            <person name="Sun F."/>
            <person name="Shao Z."/>
        </authorList>
    </citation>
    <scope>NUCLEOTIDE SEQUENCE [LARGE SCALE GENOMIC DNA]</scope>
    <source>
        <strain evidence="4 5">22II-s10s</strain>
    </source>
</reference>
<gene>
    <name evidence="4" type="ORF">ATO8_20369</name>
</gene>
<keyword evidence="3" id="KW-1133">Transmembrane helix</keyword>